<dbReference type="Gene3D" id="2.60.120.920">
    <property type="match status" value="1"/>
</dbReference>
<dbReference type="OrthoDB" id="5951542at2759"/>
<reference evidence="1 2" key="1">
    <citation type="journal article" date="2012" name="Genome Biol.">
        <title>Genome and low-iron response of an oceanic diatom adapted to chronic iron limitation.</title>
        <authorList>
            <person name="Lommer M."/>
            <person name="Specht M."/>
            <person name="Roy A.S."/>
            <person name="Kraemer L."/>
            <person name="Andreson R."/>
            <person name="Gutowska M.A."/>
            <person name="Wolf J."/>
            <person name="Bergner S.V."/>
            <person name="Schilhabel M.B."/>
            <person name="Klostermeier U.C."/>
            <person name="Beiko R.G."/>
            <person name="Rosenstiel P."/>
            <person name="Hippler M."/>
            <person name="Laroche J."/>
        </authorList>
    </citation>
    <scope>NUCLEOTIDE SEQUENCE [LARGE SCALE GENOMIC DNA]</scope>
    <source>
        <strain evidence="1 2">CCMP1005</strain>
    </source>
</reference>
<sequence>SLESAMDDFSRGLVRRIDALEEARSDLASKVEALQFDNECLKRETDRVAEGLKQKTDPDGLARENVTPREEIASLKCGESYGESMAKVSRKRLKTEHLALTTLGNDAQVHIASFLGAKGIACLGQTCGHFGMGRVGTDGQMMSLVEDLAGQVINDSVTTDYENSVLVGGSKVKMLRELELMRSPLYFDQLIGSAYAIRYSKPEDKSKITLLTPQNFHYVTAISNHEMKAGRHYVTFRMTEVEEILGDIEFGVIRPIKNWDKEGVQDFDPQCFSMNQHRYRKLLLAEKTDEWGDDLHCCSYSSHAGKCFFANWNDEDKDEGDEWDGDEWDGMEPARLVDGFAFGLLLDLDAGTLSVFKDGRKLGVMKEGLTGSYCWFVNRIVVPSSGKVSINVKRGVPPETNDP</sequence>
<dbReference type="Proteomes" id="UP000266841">
    <property type="component" value="Unassembled WGS sequence"/>
</dbReference>
<evidence type="ECO:0008006" key="3">
    <source>
        <dbReference type="Google" id="ProtNLM"/>
    </source>
</evidence>
<name>K0RGR8_THAOC</name>
<dbReference type="InterPro" id="IPR043136">
    <property type="entry name" value="B30.2/SPRY_sf"/>
</dbReference>
<organism evidence="1 2">
    <name type="scientific">Thalassiosira oceanica</name>
    <name type="common">Marine diatom</name>
    <dbReference type="NCBI Taxonomy" id="159749"/>
    <lineage>
        <taxon>Eukaryota</taxon>
        <taxon>Sar</taxon>
        <taxon>Stramenopiles</taxon>
        <taxon>Ochrophyta</taxon>
        <taxon>Bacillariophyta</taxon>
        <taxon>Coscinodiscophyceae</taxon>
        <taxon>Thalassiosirophycidae</taxon>
        <taxon>Thalassiosirales</taxon>
        <taxon>Thalassiosiraceae</taxon>
        <taxon>Thalassiosira</taxon>
    </lineage>
</organism>
<dbReference type="EMBL" id="AGNL01041524">
    <property type="protein sequence ID" value="EJK51504.1"/>
    <property type="molecule type" value="Genomic_DNA"/>
</dbReference>
<protein>
    <recommendedName>
        <fullName evidence="3">B30.2/SPRY domain-containing protein</fullName>
    </recommendedName>
</protein>
<proteinExistence type="predicted"/>
<gene>
    <name evidence="1" type="ORF">THAOC_29318</name>
</gene>
<comment type="caution">
    <text evidence="1">The sequence shown here is derived from an EMBL/GenBank/DDBJ whole genome shotgun (WGS) entry which is preliminary data.</text>
</comment>
<feature type="non-terminal residue" evidence="1">
    <location>
        <position position="1"/>
    </location>
</feature>
<evidence type="ECO:0000313" key="2">
    <source>
        <dbReference type="Proteomes" id="UP000266841"/>
    </source>
</evidence>
<dbReference type="AlphaFoldDB" id="K0RGR8"/>
<evidence type="ECO:0000313" key="1">
    <source>
        <dbReference type="EMBL" id="EJK51504.1"/>
    </source>
</evidence>
<keyword evidence="2" id="KW-1185">Reference proteome</keyword>
<accession>K0RGR8</accession>